<feature type="region of interest" description="Disordered" evidence="1">
    <location>
        <begin position="203"/>
        <end position="224"/>
    </location>
</feature>
<sequence length="224" mass="24951">RCKMCVQAVFRSLSSLEKTVEKCHIELDGRTPLNLLTHDLSFQDSESLQAVFDEESRANVLRCAIWFPLGCHFLFHCPLVHVSTCTVRFWLSCHCGFVTDSVLEVNFVAVIPLCTGPCSLPRIPSSLPRARLPPAPDNSTSDNIDSYLIAMESLRYTHQPLSRSPTQIESNLSLSIPALFRSLFFGSVCPTDSQLTNQRIKSQEGLASDSEDDTPNKTNTIFLS</sequence>
<dbReference type="Ensembl" id="ENSOKIT00005026954.1">
    <property type="protein sequence ID" value="ENSOKIP00005025466.1"/>
    <property type="gene ID" value="ENSOKIG00005011023.1"/>
</dbReference>
<reference evidence="2" key="1">
    <citation type="submission" date="2025-08" db="UniProtKB">
        <authorList>
            <consortium name="Ensembl"/>
        </authorList>
    </citation>
    <scope>IDENTIFICATION</scope>
</reference>
<dbReference type="Proteomes" id="UP000694557">
    <property type="component" value="Unassembled WGS sequence"/>
</dbReference>
<proteinExistence type="predicted"/>
<dbReference type="GeneTree" id="ENSGT01000000221661"/>
<name>A0A8C7FB33_ONCKI</name>
<evidence type="ECO:0000256" key="1">
    <source>
        <dbReference type="SAM" id="MobiDB-lite"/>
    </source>
</evidence>
<dbReference type="AlphaFoldDB" id="A0A8C7FB33"/>
<evidence type="ECO:0000313" key="3">
    <source>
        <dbReference type="Proteomes" id="UP000694557"/>
    </source>
</evidence>
<protein>
    <submittedName>
        <fullName evidence="2">Uncharacterized protein</fullName>
    </submittedName>
</protein>
<reference evidence="2" key="2">
    <citation type="submission" date="2025-09" db="UniProtKB">
        <authorList>
            <consortium name="Ensembl"/>
        </authorList>
    </citation>
    <scope>IDENTIFICATION</scope>
</reference>
<accession>A0A8C7FB33</accession>
<organism evidence="2 3">
    <name type="scientific">Oncorhynchus kisutch</name>
    <name type="common">Coho salmon</name>
    <name type="synonym">Salmo kisutch</name>
    <dbReference type="NCBI Taxonomy" id="8019"/>
    <lineage>
        <taxon>Eukaryota</taxon>
        <taxon>Metazoa</taxon>
        <taxon>Chordata</taxon>
        <taxon>Craniata</taxon>
        <taxon>Vertebrata</taxon>
        <taxon>Euteleostomi</taxon>
        <taxon>Actinopterygii</taxon>
        <taxon>Neopterygii</taxon>
        <taxon>Teleostei</taxon>
        <taxon>Protacanthopterygii</taxon>
        <taxon>Salmoniformes</taxon>
        <taxon>Salmonidae</taxon>
        <taxon>Salmoninae</taxon>
        <taxon>Oncorhynchus</taxon>
    </lineage>
</organism>
<keyword evidence="3" id="KW-1185">Reference proteome</keyword>
<evidence type="ECO:0000313" key="2">
    <source>
        <dbReference type="Ensembl" id="ENSOKIP00005025466.1"/>
    </source>
</evidence>